<evidence type="ECO:0000313" key="2">
    <source>
        <dbReference type="EMBL" id="KAG2653659.1"/>
    </source>
</evidence>
<sequence>MKVGEEGSNQSIRHPDGSRCERGRCNWTYLMDMSLDGWPTSSTRFLYRLQGYPMTTLDASQERELSIHVWCPAPRCLMLFSGSGKCDLKDVVNTGALPFFCKRNLFPDKSLISWEV</sequence>
<evidence type="ECO:0000313" key="3">
    <source>
        <dbReference type="Proteomes" id="UP000823388"/>
    </source>
</evidence>
<dbReference type="Proteomes" id="UP000823388">
    <property type="component" value="Chromosome 1N"/>
</dbReference>
<protein>
    <submittedName>
        <fullName evidence="2">Uncharacterized protein</fullName>
    </submittedName>
</protein>
<name>A0A8T0XE28_PANVG</name>
<gene>
    <name evidence="2" type="ORF">PVAP13_1NG463919</name>
</gene>
<keyword evidence="3" id="KW-1185">Reference proteome</keyword>
<accession>A0A8T0XE28</accession>
<feature type="region of interest" description="Disordered" evidence="1">
    <location>
        <begin position="1"/>
        <end position="21"/>
    </location>
</feature>
<organism evidence="2 3">
    <name type="scientific">Panicum virgatum</name>
    <name type="common">Blackwell switchgrass</name>
    <dbReference type="NCBI Taxonomy" id="38727"/>
    <lineage>
        <taxon>Eukaryota</taxon>
        <taxon>Viridiplantae</taxon>
        <taxon>Streptophyta</taxon>
        <taxon>Embryophyta</taxon>
        <taxon>Tracheophyta</taxon>
        <taxon>Spermatophyta</taxon>
        <taxon>Magnoliopsida</taxon>
        <taxon>Liliopsida</taxon>
        <taxon>Poales</taxon>
        <taxon>Poaceae</taxon>
        <taxon>PACMAD clade</taxon>
        <taxon>Panicoideae</taxon>
        <taxon>Panicodae</taxon>
        <taxon>Paniceae</taxon>
        <taxon>Panicinae</taxon>
        <taxon>Panicum</taxon>
        <taxon>Panicum sect. Hiantes</taxon>
    </lineage>
</organism>
<dbReference type="AlphaFoldDB" id="A0A8T0XE28"/>
<proteinExistence type="predicted"/>
<comment type="caution">
    <text evidence="2">The sequence shown here is derived from an EMBL/GenBank/DDBJ whole genome shotgun (WGS) entry which is preliminary data.</text>
</comment>
<evidence type="ECO:0000256" key="1">
    <source>
        <dbReference type="SAM" id="MobiDB-lite"/>
    </source>
</evidence>
<dbReference type="EMBL" id="CM029038">
    <property type="protein sequence ID" value="KAG2653659.1"/>
    <property type="molecule type" value="Genomic_DNA"/>
</dbReference>
<reference evidence="2" key="1">
    <citation type="submission" date="2020-05" db="EMBL/GenBank/DDBJ databases">
        <title>WGS assembly of Panicum virgatum.</title>
        <authorList>
            <person name="Lovell J.T."/>
            <person name="Jenkins J."/>
            <person name="Shu S."/>
            <person name="Juenger T.E."/>
            <person name="Schmutz J."/>
        </authorList>
    </citation>
    <scope>NUCLEOTIDE SEQUENCE</scope>
    <source>
        <strain evidence="2">AP13</strain>
    </source>
</reference>